<accession>A0ABS9DVL7</accession>
<comment type="caution">
    <text evidence="3">The sequence shown here is derived from an EMBL/GenBank/DDBJ whole genome shotgun (WGS) entry which is preliminary data.</text>
</comment>
<evidence type="ECO:0000313" key="3">
    <source>
        <dbReference type="EMBL" id="MCF3946205.1"/>
    </source>
</evidence>
<evidence type="ECO:0000313" key="4">
    <source>
        <dbReference type="Proteomes" id="UP001521209"/>
    </source>
</evidence>
<dbReference type="RefSeq" id="WP_235703441.1">
    <property type="nucleotide sequence ID" value="NZ_JAKGBZ010000008.1"/>
</dbReference>
<dbReference type="Pfam" id="PF00226">
    <property type="entry name" value="DnaJ"/>
    <property type="match status" value="1"/>
</dbReference>
<dbReference type="PRINTS" id="PR00625">
    <property type="entry name" value="JDOMAIN"/>
</dbReference>
<reference evidence="3 4" key="1">
    <citation type="submission" date="2022-01" db="EMBL/GenBank/DDBJ databases">
        <authorList>
            <person name="Won M."/>
            <person name="Kim S.-J."/>
            <person name="Kwon S.-W."/>
        </authorList>
    </citation>
    <scope>NUCLEOTIDE SEQUENCE [LARGE SCALE GENOMIC DNA]</scope>
    <source>
        <strain evidence="3 4">KCTC 23505</strain>
    </source>
</reference>
<name>A0ABS9DVL7_9PROT</name>
<keyword evidence="4" id="KW-1185">Reference proteome</keyword>
<dbReference type="InterPro" id="IPR036869">
    <property type="entry name" value="J_dom_sf"/>
</dbReference>
<feature type="domain" description="J" evidence="2">
    <location>
        <begin position="130"/>
        <end position="187"/>
    </location>
</feature>
<dbReference type="InterPro" id="IPR001623">
    <property type="entry name" value="DnaJ_domain"/>
</dbReference>
<dbReference type="PROSITE" id="PS50076">
    <property type="entry name" value="DNAJ_2"/>
    <property type="match status" value="1"/>
</dbReference>
<dbReference type="Gene3D" id="1.10.287.110">
    <property type="entry name" value="DnaJ domain"/>
    <property type="match status" value="1"/>
</dbReference>
<dbReference type="CDD" id="cd06257">
    <property type="entry name" value="DnaJ"/>
    <property type="match status" value="1"/>
</dbReference>
<feature type="region of interest" description="Disordered" evidence="1">
    <location>
        <begin position="1"/>
        <end position="27"/>
    </location>
</feature>
<evidence type="ECO:0000256" key="1">
    <source>
        <dbReference type="SAM" id="MobiDB-lite"/>
    </source>
</evidence>
<dbReference type="Proteomes" id="UP001521209">
    <property type="component" value="Unassembled WGS sequence"/>
</dbReference>
<protein>
    <submittedName>
        <fullName evidence="3">J domain-containing protein</fullName>
    </submittedName>
</protein>
<evidence type="ECO:0000259" key="2">
    <source>
        <dbReference type="PROSITE" id="PS50076"/>
    </source>
</evidence>
<gene>
    <name evidence="3" type="ORF">L2A60_05850</name>
</gene>
<proteinExistence type="predicted"/>
<dbReference type="SMART" id="SM00271">
    <property type="entry name" value="DnaJ"/>
    <property type="match status" value="1"/>
</dbReference>
<sequence length="197" mass="21952">MTSVPPRSTRRVRAFAPDPDAPGRECDMPECHRPGDYRAPKSRDNLREYFWFCLEHVRAYNLAWDYYKGMSPGEIEANLRSDTGWQRPTWPLGRNGGIGEALEAELAAFAGIGRAHASPQAERTPPELREALGVLGLGWPVTREVAKSRYKELAKRHHPDANGGDKGAEERLKTINLAYATLRSHLPRGRVAAPAQA</sequence>
<organism evidence="3 4">
    <name type="scientific">Acidiphilium iwatense</name>
    <dbReference type="NCBI Taxonomy" id="768198"/>
    <lineage>
        <taxon>Bacteria</taxon>
        <taxon>Pseudomonadati</taxon>
        <taxon>Pseudomonadota</taxon>
        <taxon>Alphaproteobacteria</taxon>
        <taxon>Acetobacterales</taxon>
        <taxon>Acidocellaceae</taxon>
        <taxon>Acidiphilium</taxon>
    </lineage>
</organism>
<dbReference type="EMBL" id="JAKGBZ010000008">
    <property type="protein sequence ID" value="MCF3946205.1"/>
    <property type="molecule type" value="Genomic_DNA"/>
</dbReference>
<dbReference type="SUPFAM" id="SSF46565">
    <property type="entry name" value="Chaperone J-domain"/>
    <property type="match status" value="1"/>
</dbReference>